<accession>A0ABQ8MF34</accession>
<keyword evidence="3" id="KW-0808">Transferase</keyword>
<evidence type="ECO:0000313" key="5">
    <source>
        <dbReference type="EMBL" id="KAI2661473.1"/>
    </source>
</evidence>
<evidence type="ECO:0000256" key="2">
    <source>
        <dbReference type="ARBA" id="ARBA00023172"/>
    </source>
</evidence>
<dbReference type="Gene3D" id="1.10.443.10">
    <property type="entry name" value="Intergrase catalytic core"/>
    <property type="match status" value="1"/>
</dbReference>
<comment type="catalytic activity">
    <reaction evidence="3">
        <text>an S-substituted glutathione + H2O = an S-substituted L-cysteinylglycine + L-glutamate</text>
        <dbReference type="Rhea" id="RHEA:59468"/>
        <dbReference type="ChEBI" id="CHEBI:15377"/>
        <dbReference type="ChEBI" id="CHEBI:29985"/>
        <dbReference type="ChEBI" id="CHEBI:90779"/>
        <dbReference type="ChEBI" id="CHEBI:143103"/>
        <dbReference type="EC" id="3.4.19.13"/>
    </reaction>
</comment>
<dbReference type="SUPFAM" id="SSF56349">
    <property type="entry name" value="DNA breaking-rejoining enzymes"/>
    <property type="match status" value="1"/>
</dbReference>
<comment type="subcellular location">
    <subcellularLocation>
        <location evidence="3">Membrane</location>
        <topology evidence="3">Single-pass type II membrane protein</topology>
    </subcellularLocation>
</comment>
<dbReference type="EC" id="2.3.2.2" evidence="3"/>
<dbReference type="InterPro" id="IPR011010">
    <property type="entry name" value="DNA_brk_join_enz"/>
</dbReference>
<dbReference type="GO" id="GO:0016787">
    <property type="term" value="F:hydrolase activity"/>
    <property type="evidence" value="ECO:0007669"/>
    <property type="project" value="UniProtKB-KW"/>
</dbReference>
<dbReference type="Pfam" id="PF01019">
    <property type="entry name" value="G_glu_transpept"/>
    <property type="match status" value="1"/>
</dbReference>
<feature type="region of interest" description="Disordered" evidence="4">
    <location>
        <begin position="1"/>
        <end position="30"/>
    </location>
</feature>
<dbReference type="Gene3D" id="3.60.20.40">
    <property type="match status" value="1"/>
</dbReference>
<dbReference type="PRINTS" id="PR01210">
    <property type="entry name" value="GGTRANSPTASE"/>
</dbReference>
<dbReference type="InterPro" id="IPR013762">
    <property type="entry name" value="Integrase-like_cat_sf"/>
</dbReference>
<dbReference type="EC" id="3.4.19.13" evidence="3"/>
<comment type="catalytic activity">
    <reaction evidence="3">
        <text>an N-terminal (5-L-glutamyl)-[peptide] + an alpha-amino acid = 5-L-glutamyl amino acid + an N-terminal L-alpha-aminoacyl-[peptide]</text>
        <dbReference type="Rhea" id="RHEA:23904"/>
        <dbReference type="Rhea" id="RHEA-COMP:9780"/>
        <dbReference type="Rhea" id="RHEA-COMP:9795"/>
        <dbReference type="ChEBI" id="CHEBI:77644"/>
        <dbReference type="ChEBI" id="CHEBI:78597"/>
        <dbReference type="ChEBI" id="CHEBI:78599"/>
        <dbReference type="ChEBI" id="CHEBI:78608"/>
        <dbReference type="EC" id="2.3.2.2"/>
    </reaction>
</comment>
<dbReference type="EMBL" id="JACTAM010000008">
    <property type="protein sequence ID" value="KAI2661473.1"/>
    <property type="molecule type" value="Genomic_DNA"/>
</dbReference>
<sequence>MVLGPDISPRRLSMGDSRQEGSPLTGGGYHLAPPPGAMEAVGVASEGAQLIASGLSTEVVETILQSRAPRRGNWLAHSTLKVYVAAISAYHAPLGGMSVGRNPLVTRFLRGALRLRPPTRPHIPTWDLAVVLEALCRPPFEPVEDISDHLLTIKTALLLALSSLKRVGDLQALSVAPSHLEFAPGMTKAFLYPRPGYVPKVPTSTPQPVVLQAFCPPPFREPDQQKQNCVCPVRALDAYVHRAALWRKSEQLFVCYGPPKKGSPASKQTISRWIVDAISTSYVSSDLPSPMGLRAHSTRATAASKALMLGVPIQDICNAAGWSTPLTFVRFYSLDTRRLPTQLEFPKGNVPGYVCNHGSPRERDAASRSILLASLPSARFILEADAGRLRTCFYASWSVTSPARDVPLSHCQLFQNKQGELLKEGDIVRFEKLADTLEIIAQHGADALYTGDLAKDLVSDIQSAGGTISLEDLRSFRASELGAWEVALGEYDMYFPPPPAGGATLSFILNTMLGFNLNSASLEGDEKVLTFHRYIETCKFANGLKKFIKDPNFASQTEAVEIIQKHFADKVRAKISPDHTYDASYYNVTPYLDSHGTTHVSVLAEDGMAVSVTSTINYIFGSRIFSPKTGILLNNELVDFCGRTDQIHAGEQPPSSMSPMILHSSSQKHTVVIGASGGSMITTGMALTLMNFLWFGKTLKDSIDAPVVYVDSKNVPNFEPLFDKIVKESLNKMGHRGSSNSTVFYNVVNAVSKENSCIEAVSDSRKHGKAAGY</sequence>
<dbReference type="InterPro" id="IPR000101">
    <property type="entry name" value="GGT_peptidase"/>
</dbReference>
<organism evidence="5 6">
    <name type="scientific">Labeo rohita</name>
    <name type="common">Indian major carp</name>
    <name type="synonym">Cyprinus rohita</name>
    <dbReference type="NCBI Taxonomy" id="84645"/>
    <lineage>
        <taxon>Eukaryota</taxon>
        <taxon>Metazoa</taxon>
        <taxon>Chordata</taxon>
        <taxon>Craniata</taxon>
        <taxon>Vertebrata</taxon>
        <taxon>Euteleostomi</taxon>
        <taxon>Actinopterygii</taxon>
        <taxon>Neopterygii</taxon>
        <taxon>Teleostei</taxon>
        <taxon>Ostariophysi</taxon>
        <taxon>Cypriniformes</taxon>
        <taxon>Cyprinidae</taxon>
        <taxon>Labeoninae</taxon>
        <taxon>Labeonini</taxon>
        <taxon>Labeo</taxon>
    </lineage>
</organism>
<dbReference type="InterPro" id="IPR043137">
    <property type="entry name" value="GGT_ssub_C"/>
</dbReference>
<dbReference type="Proteomes" id="UP000830375">
    <property type="component" value="Unassembled WGS sequence"/>
</dbReference>
<evidence type="ECO:0000256" key="3">
    <source>
        <dbReference type="RuleBase" id="RU368068"/>
    </source>
</evidence>
<reference evidence="5 6" key="1">
    <citation type="submission" date="2022-01" db="EMBL/GenBank/DDBJ databases">
        <title>A high-quality chromosome-level genome assembly of rohu carp, Labeo rohita.</title>
        <authorList>
            <person name="Arick M.A. II"/>
            <person name="Hsu C.-Y."/>
            <person name="Magbanua Z."/>
            <person name="Pechanova O."/>
            <person name="Grover C."/>
            <person name="Miller E."/>
            <person name="Thrash A."/>
            <person name="Ezzel L."/>
            <person name="Alam S."/>
            <person name="Benzie J."/>
            <person name="Hamilton M."/>
            <person name="Karsi A."/>
            <person name="Lawrence M.L."/>
            <person name="Peterson D.G."/>
        </authorList>
    </citation>
    <scope>NUCLEOTIDE SEQUENCE [LARGE SCALE GENOMIC DNA]</scope>
    <source>
        <strain evidence="6">BAU-BD-2019</strain>
        <tissue evidence="5">Blood</tissue>
    </source>
</reference>
<dbReference type="InterPro" id="IPR043138">
    <property type="entry name" value="GGT_lsub"/>
</dbReference>
<keyword evidence="2" id="KW-0233">DNA recombination</keyword>
<dbReference type="Gene3D" id="1.10.246.130">
    <property type="match status" value="1"/>
</dbReference>
<dbReference type="PANTHER" id="PTHR11686:SF19">
    <property type="entry name" value="GLUTATHIONE HYDROLASE 5 PROENZYME"/>
    <property type="match status" value="1"/>
</dbReference>
<keyword evidence="3" id="KW-0012">Acyltransferase</keyword>
<dbReference type="PANTHER" id="PTHR11686">
    <property type="entry name" value="GAMMA GLUTAMYL TRANSPEPTIDASE"/>
    <property type="match status" value="1"/>
</dbReference>
<evidence type="ECO:0000256" key="4">
    <source>
        <dbReference type="SAM" id="MobiDB-lite"/>
    </source>
</evidence>
<evidence type="ECO:0000313" key="6">
    <source>
        <dbReference type="Proteomes" id="UP000830375"/>
    </source>
</evidence>
<comment type="catalytic activity">
    <reaction evidence="3">
        <text>glutathione + H2O = L-cysteinylglycine + L-glutamate</text>
        <dbReference type="Rhea" id="RHEA:28807"/>
        <dbReference type="ChEBI" id="CHEBI:15377"/>
        <dbReference type="ChEBI" id="CHEBI:29985"/>
        <dbReference type="ChEBI" id="CHEBI:57925"/>
        <dbReference type="ChEBI" id="CHEBI:61694"/>
        <dbReference type="EC" id="3.4.19.13"/>
    </reaction>
</comment>
<name>A0ABQ8MF34_LABRO</name>
<protein>
    <recommendedName>
        <fullName evidence="3">Glutathione hydrolase</fullName>
        <ecNumber evidence="3">2.3.2.2</ecNumber>
        <ecNumber evidence="3">3.4.19.13</ecNumber>
    </recommendedName>
    <alternativeName>
        <fullName evidence="3">Gamma-glutamyltransferase</fullName>
    </alternativeName>
    <alternativeName>
        <fullName evidence="3">Gamma-glutamyltranspeptidase</fullName>
    </alternativeName>
</protein>
<comment type="pathway">
    <text evidence="3">Sulfur metabolism; glutathione metabolism.</text>
</comment>
<proteinExistence type="inferred from homology"/>
<comment type="function">
    <text evidence="3">Cleaves the gamma-glutamyl peptide bond of glutathione and glutathione conjugates.</text>
</comment>
<comment type="similarity">
    <text evidence="1">Belongs to the gamma-glutamyltransferase family.</text>
</comment>
<keyword evidence="6" id="KW-1185">Reference proteome</keyword>
<dbReference type="InterPro" id="IPR029055">
    <property type="entry name" value="Ntn_hydrolases_N"/>
</dbReference>
<evidence type="ECO:0000256" key="1">
    <source>
        <dbReference type="ARBA" id="ARBA00009381"/>
    </source>
</evidence>
<gene>
    <name evidence="5" type="ORF">H4Q32_007077</name>
</gene>
<dbReference type="SUPFAM" id="SSF56235">
    <property type="entry name" value="N-terminal nucleophile aminohydrolases (Ntn hydrolases)"/>
    <property type="match status" value="1"/>
</dbReference>
<comment type="caution">
    <text evidence="5">The sequence shown here is derived from an EMBL/GenBank/DDBJ whole genome shotgun (WGS) entry which is preliminary data.</text>
</comment>
<keyword evidence="3 5" id="KW-0378">Hydrolase</keyword>